<dbReference type="Pfam" id="PF26078">
    <property type="entry name" value="Baseplate_J_M"/>
    <property type="match status" value="1"/>
</dbReference>
<dbReference type="InterPro" id="IPR058531">
    <property type="entry name" value="Baseplate_J_M"/>
</dbReference>
<dbReference type="EMBL" id="CP022657">
    <property type="protein sequence ID" value="ASS74080.1"/>
    <property type="molecule type" value="Genomic_DNA"/>
</dbReference>
<dbReference type="PANTHER" id="PTHR37829">
    <property type="entry name" value="PHAGE-LIKE ELEMENT PBSX PROTEIN XKDT"/>
    <property type="match status" value="1"/>
</dbReference>
<name>A0A223CXI7_9BACL</name>
<organism evidence="5 6">
    <name type="scientific">Tumebacillus algifaecis</name>
    <dbReference type="NCBI Taxonomy" id="1214604"/>
    <lineage>
        <taxon>Bacteria</taxon>
        <taxon>Bacillati</taxon>
        <taxon>Bacillota</taxon>
        <taxon>Bacilli</taxon>
        <taxon>Bacillales</taxon>
        <taxon>Alicyclobacillaceae</taxon>
        <taxon>Tumebacillus</taxon>
    </lineage>
</organism>
<dbReference type="InterPro" id="IPR058530">
    <property type="entry name" value="Baseplate_J-like_C"/>
</dbReference>
<evidence type="ECO:0000259" key="2">
    <source>
        <dbReference type="Pfam" id="PF04865"/>
    </source>
</evidence>
<dbReference type="PANTHER" id="PTHR37829:SF3">
    <property type="entry name" value="PROTEIN JAYE-RELATED"/>
    <property type="match status" value="1"/>
</dbReference>
<feature type="domain" description="Baseplate J-like C-terminal" evidence="4">
    <location>
        <begin position="292"/>
        <end position="357"/>
    </location>
</feature>
<accession>A0A223CXI7</accession>
<proteinExistence type="inferred from homology"/>
<comment type="similarity">
    <text evidence="1">Belongs to the Mu gp47/PBSX XkdT family.</text>
</comment>
<evidence type="ECO:0000256" key="1">
    <source>
        <dbReference type="ARBA" id="ARBA00038087"/>
    </source>
</evidence>
<evidence type="ECO:0000313" key="6">
    <source>
        <dbReference type="Proteomes" id="UP000214688"/>
    </source>
</evidence>
<dbReference type="InterPro" id="IPR006949">
    <property type="entry name" value="Barrel_Baseplate_J-like"/>
</dbReference>
<gene>
    <name evidence="5" type="ORF">CIG75_03155</name>
</gene>
<feature type="domain" description="Baseplate protein J-like barrel" evidence="2">
    <location>
        <begin position="96"/>
        <end position="183"/>
    </location>
</feature>
<dbReference type="KEGG" id="tab:CIG75_03155"/>
<dbReference type="Proteomes" id="UP000214688">
    <property type="component" value="Chromosome"/>
</dbReference>
<dbReference type="OrthoDB" id="2554267at2"/>
<evidence type="ECO:0000259" key="4">
    <source>
        <dbReference type="Pfam" id="PF26079"/>
    </source>
</evidence>
<evidence type="ECO:0000313" key="5">
    <source>
        <dbReference type="EMBL" id="ASS74080.1"/>
    </source>
</evidence>
<evidence type="ECO:0000259" key="3">
    <source>
        <dbReference type="Pfam" id="PF26078"/>
    </source>
</evidence>
<dbReference type="InterPro" id="IPR052399">
    <property type="entry name" value="Phage_Baseplate_Assmbl_Protein"/>
</dbReference>
<keyword evidence="6" id="KW-1185">Reference proteome</keyword>
<dbReference type="Pfam" id="PF26079">
    <property type="entry name" value="Baseplate_J_C"/>
    <property type="match status" value="1"/>
</dbReference>
<sequence>MSEKAGLTVFPYRDQSEEVIRERMMSKVNQTWDRTEGSFIWDSLSPPAIEFALAYIRAKEVLEWGFAATTFGLYLDARGAERGVFRRPAQKATGVITLTGEKDVYVPKGTMFATEIDELSAENLQYFVTTEGGTFSAEKTLNLKVECTVEGSLGNVLGGTISIAVSKIAGLTSITNDHPMAGGVDEETDEAFLERYLKHVRNPGASGNIADYIRWATEADSSVGKVRVRPLVGGNGHVQVLIVDLKDHPATPELLEKVQTYIDPDGSGFGAGVAPIGAKVTVITPLKLDLQLKLKLTVIRGYDAQKIKRDVVQSIGEYLRTLVLNTEDNDVRLSKVGQAIMMTQGVQDFDQLTMTLGEEIDVTHNLDIPDDAMVVLAYDDVVWL</sequence>
<feature type="domain" description="Baseplate J-like central" evidence="3">
    <location>
        <begin position="206"/>
        <end position="283"/>
    </location>
</feature>
<dbReference type="RefSeq" id="WP_094235339.1">
    <property type="nucleotide sequence ID" value="NZ_CP022657.1"/>
</dbReference>
<dbReference type="AlphaFoldDB" id="A0A223CXI7"/>
<reference evidence="5 6" key="1">
    <citation type="journal article" date="2015" name="Int. J. Syst. Evol. Microbiol.">
        <title>Tumebacillus algifaecis sp. nov., isolated from decomposing algal scum.</title>
        <authorList>
            <person name="Wu Y.F."/>
            <person name="Zhang B."/>
            <person name="Xing P."/>
            <person name="Wu Q.L."/>
            <person name="Liu S.J."/>
        </authorList>
    </citation>
    <scope>NUCLEOTIDE SEQUENCE [LARGE SCALE GENOMIC DNA]</scope>
    <source>
        <strain evidence="5 6">THMBR28</strain>
    </source>
</reference>
<dbReference type="Pfam" id="PF04865">
    <property type="entry name" value="Baseplate_J"/>
    <property type="match status" value="1"/>
</dbReference>
<protein>
    <submittedName>
        <fullName evidence="5">Uncharacterized protein</fullName>
    </submittedName>
</protein>